<dbReference type="EMBL" id="JAUSZV010000001">
    <property type="protein sequence ID" value="MDQ0904123.1"/>
    <property type="molecule type" value="Genomic_DNA"/>
</dbReference>
<organism evidence="2 3">
    <name type="scientific">Streptomyces canus</name>
    <dbReference type="NCBI Taxonomy" id="58343"/>
    <lineage>
        <taxon>Bacteria</taxon>
        <taxon>Bacillati</taxon>
        <taxon>Actinomycetota</taxon>
        <taxon>Actinomycetes</taxon>
        <taxon>Kitasatosporales</taxon>
        <taxon>Streptomycetaceae</taxon>
        <taxon>Streptomyces</taxon>
        <taxon>Streptomyces aurantiacus group</taxon>
    </lineage>
</organism>
<name>A0AAW8F2V5_9ACTN</name>
<comment type="caution">
    <text evidence="2">The sequence shown here is derived from an EMBL/GenBank/DDBJ whole genome shotgun (WGS) entry which is preliminary data.</text>
</comment>
<protein>
    <submittedName>
        <fullName evidence="2">Uncharacterized protein</fullName>
    </submittedName>
</protein>
<feature type="region of interest" description="Disordered" evidence="1">
    <location>
        <begin position="1"/>
        <end position="45"/>
    </location>
</feature>
<accession>A0AAW8F2V5</accession>
<gene>
    <name evidence="2" type="ORF">QFZ22_000108</name>
</gene>
<dbReference type="AlphaFoldDB" id="A0AAW8F2V5"/>
<evidence type="ECO:0000313" key="3">
    <source>
        <dbReference type="Proteomes" id="UP001234216"/>
    </source>
</evidence>
<feature type="region of interest" description="Disordered" evidence="1">
    <location>
        <begin position="79"/>
        <end position="98"/>
    </location>
</feature>
<proteinExistence type="predicted"/>
<evidence type="ECO:0000256" key="1">
    <source>
        <dbReference type="SAM" id="MobiDB-lite"/>
    </source>
</evidence>
<feature type="compositionally biased region" description="Low complexity" evidence="1">
    <location>
        <begin position="17"/>
        <end position="38"/>
    </location>
</feature>
<dbReference type="RefSeq" id="WP_306971630.1">
    <property type="nucleotide sequence ID" value="NZ_JAUSZV010000001.1"/>
</dbReference>
<evidence type="ECO:0000313" key="2">
    <source>
        <dbReference type="EMBL" id="MDQ0904123.1"/>
    </source>
</evidence>
<dbReference type="Proteomes" id="UP001234216">
    <property type="component" value="Unassembled WGS sequence"/>
</dbReference>
<sequence length="98" mass="10297">MGLFTPKYPTSDTPGVSTPASAGRSGRRGTSTSDSGASPALSGMTMDQLRHVAMNAGGRVEARGDYALIKVEKRGLFGGTDYSHQRYQRNADGTWSAG</sequence>
<reference evidence="2" key="1">
    <citation type="submission" date="2023-07" db="EMBL/GenBank/DDBJ databases">
        <title>Comparative genomics of wheat-associated soil bacteria to identify genetic determinants of phenazine resistance.</title>
        <authorList>
            <person name="Mouncey N."/>
        </authorList>
    </citation>
    <scope>NUCLEOTIDE SEQUENCE</scope>
    <source>
        <strain evidence="2">V4I22</strain>
    </source>
</reference>